<dbReference type="GO" id="GO:0016020">
    <property type="term" value="C:membrane"/>
    <property type="evidence" value="ECO:0007669"/>
    <property type="project" value="UniProtKB-SubCell"/>
</dbReference>
<accession>A0A9P4TI17</accession>
<evidence type="ECO:0000256" key="2">
    <source>
        <dbReference type="ARBA" id="ARBA00022692"/>
    </source>
</evidence>
<dbReference type="Pfam" id="PF20684">
    <property type="entry name" value="Fung_rhodopsin"/>
    <property type="match status" value="1"/>
</dbReference>
<feature type="transmembrane region" description="Helical" evidence="6">
    <location>
        <begin position="176"/>
        <end position="196"/>
    </location>
</feature>
<evidence type="ECO:0000256" key="6">
    <source>
        <dbReference type="SAM" id="Phobius"/>
    </source>
</evidence>
<name>A0A9P4TI17_CURKU</name>
<comment type="caution">
    <text evidence="8">The sequence shown here is derived from an EMBL/GenBank/DDBJ whole genome shotgun (WGS) entry which is preliminary data.</text>
</comment>
<reference evidence="8" key="1">
    <citation type="submission" date="2019-04" db="EMBL/GenBank/DDBJ databases">
        <title>Sequencing of skin fungus with MAO and IRED activity.</title>
        <authorList>
            <person name="Marsaioli A.J."/>
            <person name="Bonatto J.M.C."/>
            <person name="Reis Junior O."/>
        </authorList>
    </citation>
    <scope>NUCLEOTIDE SEQUENCE</scope>
    <source>
        <strain evidence="8">30M1</strain>
    </source>
</reference>
<keyword evidence="4 6" id="KW-0472">Membrane</keyword>
<evidence type="ECO:0000256" key="1">
    <source>
        <dbReference type="ARBA" id="ARBA00004141"/>
    </source>
</evidence>
<dbReference type="Proteomes" id="UP000801428">
    <property type="component" value="Unassembled WGS sequence"/>
</dbReference>
<feature type="transmembrane region" description="Helical" evidence="6">
    <location>
        <begin position="249"/>
        <end position="270"/>
    </location>
</feature>
<dbReference type="AlphaFoldDB" id="A0A9P4TI17"/>
<organism evidence="8 9">
    <name type="scientific">Curvularia kusanoi</name>
    <name type="common">Cochliobolus kusanoi</name>
    <dbReference type="NCBI Taxonomy" id="90978"/>
    <lineage>
        <taxon>Eukaryota</taxon>
        <taxon>Fungi</taxon>
        <taxon>Dikarya</taxon>
        <taxon>Ascomycota</taxon>
        <taxon>Pezizomycotina</taxon>
        <taxon>Dothideomycetes</taxon>
        <taxon>Pleosporomycetidae</taxon>
        <taxon>Pleosporales</taxon>
        <taxon>Pleosporineae</taxon>
        <taxon>Pleosporaceae</taxon>
        <taxon>Curvularia</taxon>
    </lineage>
</organism>
<evidence type="ECO:0000313" key="9">
    <source>
        <dbReference type="Proteomes" id="UP000801428"/>
    </source>
</evidence>
<keyword evidence="3 6" id="KW-1133">Transmembrane helix</keyword>
<feature type="transmembrane region" description="Helical" evidence="6">
    <location>
        <begin position="87"/>
        <end position="105"/>
    </location>
</feature>
<dbReference type="InterPro" id="IPR049326">
    <property type="entry name" value="Rhodopsin_dom_fungi"/>
</dbReference>
<evidence type="ECO:0000256" key="3">
    <source>
        <dbReference type="ARBA" id="ARBA00022989"/>
    </source>
</evidence>
<feature type="domain" description="Rhodopsin" evidence="7">
    <location>
        <begin position="23"/>
        <end position="271"/>
    </location>
</feature>
<dbReference type="OrthoDB" id="444631at2759"/>
<keyword evidence="9" id="KW-1185">Reference proteome</keyword>
<evidence type="ECO:0000256" key="5">
    <source>
        <dbReference type="ARBA" id="ARBA00038359"/>
    </source>
</evidence>
<evidence type="ECO:0000259" key="7">
    <source>
        <dbReference type="Pfam" id="PF20684"/>
    </source>
</evidence>
<dbReference type="PANTHER" id="PTHR33048:SF146">
    <property type="entry name" value="INTEGRAL MEMBRANE PROTEIN"/>
    <property type="match status" value="1"/>
</dbReference>
<evidence type="ECO:0000256" key="4">
    <source>
        <dbReference type="ARBA" id="ARBA00023136"/>
    </source>
</evidence>
<dbReference type="PANTHER" id="PTHR33048">
    <property type="entry name" value="PTH11-LIKE INTEGRAL MEMBRANE PROTEIN (AFU_ORTHOLOGUE AFUA_5G11245)"/>
    <property type="match status" value="1"/>
</dbReference>
<gene>
    <name evidence="8" type="ORF">E8E13_011153</name>
</gene>
<evidence type="ECO:0000313" key="8">
    <source>
        <dbReference type="EMBL" id="KAF3006903.1"/>
    </source>
</evidence>
<dbReference type="InterPro" id="IPR052337">
    <property type="entry name" value="SAT4-like"/>
</dbReference>
<dbReference type="EMBL" id="SWKU01000005">
    <property type="protein sequence ID" value="KAF3006903.1"/>
    <property type="molecule type" value="Genomic_DNA"/>
</dbReference>
<keyword evidence="2 6" id="KW-0812">Transmembrane</keyword>
<sequence length="352" mass="40192">MPRLQLEGTNTAMLVMTSVIFLIRVVVRLFQRKPYELHDLFCHMAFVSYIVMWVMYYFENDPLYRAEAAQRGEMPPYPEILHDAGMIYRWITAGQMFFYASLTLVKISLLSLYRRLLDRMPYRYTVIWWVILVSCLLSFVGSSMTTIFVCDKQKAKYNQGICAKPNEQRRARFSLWFAYAVDVATDLAVMSLPFRLTWSLSLPRTQKVGIFVLFGSGWICILFATLRVVQVGVKNGVPSTPDPKWLQMWTIIETSMAVVICCAPAFAGIIRRRFGTPDVSYNSRGYVKRSTEAINIKAMKQDGNKRARRIDEMLWTEDQGSQEALADPGGLIAINATSVDDTELSIGPSTRS</sequence>
<comment type="similarity">
    <text evidence="5">Belongs to the SAT4 family.</text>
</comment>
<feature type="transmembrane region" description="Helical" evidence="6">
    <location>
        <begin position="126"/>
        <end position="149"/>
    </location>
</feature>
<feature type="transmembrane region" description="Helical" evidence="6">
    <location>
        <begin position="37"/>
        <end position="58"/>
    </location>
</feature>
<feature type="transmembrane region" description="Helical" evidence="6">
    <location>
        <begin position="208"/>
        <end position="229"/>
    </location>
</feature>
<protein>
    <recommendedName>
        <fullName evidence="7">Rhodopsin domain-containing protein</fullName>
    </recommendedName>
</protein>
<comment type="subcellular location">
    <subcellularLocation>
        <location evidence="1">Membrane</location>
        <topology evidence="1">Multi-pass membrane protein</topology>
    </subcellularLocation>
</comment>
<feature type="transmembrane region" description="Helical" evidence="6">
    <location>
        <begin position="12"/>
        <end position="30"/>
    </location>
</feature>
<proteinExistence type="inferred from homology"/>